<accession>A0ACB8SMA8</accession>
<comment type="caution">
    <text evidence="1">The sequence shown here is derived from an EMBL/GenBank/DDBJ whole genome shotgun (WGS) entry which is preliminary data.</text>
</comment>
<keyword evidence="2" id="KW-1185">Reference proteome</keyword>
<sequence>MQISTGITFLLLGLSVAAQPIPCEKSIAARNLVRHRPRDASDMTAAALKREPNEGEYRGALFPLWDWTDGGGGWDRRQCAGGK</sequence>
<evidence type="ECO:0000313" key="1">
    <source>
        <dbReference type="EMBL" id="KAI0057075.1"/>
    </source>
</evidence>
<reference evidence="1" key="1">
    <citation type="submission" date="2021-03" db="EMBL/GenBank/DDBJ databases">
        <authorList>
            <consortium name="DOE Joint Genome Institute"/>
            <person name="Ahrendt S."/>
            <person name="Looney B.P."/>
            <person name="Miyauchi S."/>
            <person name="Morin E."/>
            <person name="Drula E."/>
            <person name="Courty P.E."/>
            <person name="Chicoki N."/>
            <person name="Fauchery L."/>
            <person name="Kohler A."/>
            <person name="Kuo A."/>
            <person name="Labutti K."/>
            <person name="Pangilinan J."/>
            <person name="Lipzen A."/>
            <person name="Riley R."/>
            <person name="Andreopoulos W."/>
            <person name="He G."/>
            <person name="Johnson J."/>
            <person name="Barry K.W."/>
            <person name="Grigoriev I.V."/>
            <person name="Nagy L."/>
            <person name="Hibbett D."/>
            <person name="Henrissat B."/>
            <person name="Matheny P.B."/>
            <person name="Labbe J."/>
            <person name="Martin F."/>
        </authorList>
    </citation>
    <scope>NUCLEOTIDE SEQUENCE</scope>
    <source>
        <strain evidence="1">HHB10654</strain>
    </source>
</reference>
<proteinExistence type="predicted"/>
<dbReference type="Proteomes" id="UP000814140">
    <property type="component" value="Unassembled WGS sequence"/>
</dbReference>
<protein>
    <submittedName>
        <fullName evidence="1">Uncharacterized protein</fullName>
    </submittedName>
</protein>
<evidence type="ECO:0000313" key="2">
    <source>
        <dbReference type="Proteomes" id="UP000814140"/>
    </source>
</evidence>
<dbReference type="EMBL" id="MU277253">
    <property type="protein sequence ID" value="KAI0057075.1"/>
    <property type="molecule type" value="Genomic_DNA"/>
</dbReference>
<name>A0ACB8SMA8_9AGAM</name>
<reference evidence="1" key="2">
    <citation type="journal article" date="2022" name="New Phytol.">
        <title>Evolutionary transition to the ectomycorrhizal habit in the genomes of a hyperdiverse lineage of mushroom-forming fungi.</title>
        <authorList>
            <person name="Looney B."/>
            <person name="Miyauchi S."/>
            <person name="Morin E."/>
            <person name="Drula E."/>
            <person name="Courty P.E."/>
            <person name="Kohler A."/>
            <person name="Kuo A."/>
            <person name="LaButti K."/>
            <person name="Pangilinan J."/>
            <person name="Lipzen A."/>
            <person name="Riley R."/>
            <person name="Andreopoulos W."/>
            <person name="He G."/>
            <person name="Johnson J."/>
            <person name="Nolan M."/>
            <person name="Tritt A."/>
            <person name="Barry K.W."/>
            <person name="Grigoriev I.V."/>
            <person name="Nagy L.G."/>
            <person name="Hibbett D."/>
            <person name="Henrissat B."/>
            <person name="Matheny P.B."/>
            <person name="Labbe J."/>
            <person name="Martin F.M."/>
        </authorList>
    </citation>
    <scope>NUCLEOTIDE SEQUENCE</scope>
    <source>
        <strain evidence="1">HHB10654</strain>
    </source>
</reference>
<gene>
    <name evidence="1" type="ORF">BV25DRAFT_1920497</name>
</gene>
<organism evidence="1 2">
    <name type="scientific">Artomyces pyxidatus</name>
    <dbReference type="NCBI Taxonomy" id="48021"/>
    <lineage>
        <taxon>Eukaryota</taxon>
        <taxon>Fungi</taxon>
        <taxon>Dikarya</taxon>
        <taxon>Basidiomycota</taxon>
        <taxon>Agaricomycotina</taxon>
        <taxon>Agaricomycetes</taxon>
        <taxon>Russulales</taxon>
        <taxon>Auriscalpiaceae</taxon>
        <taxon>Artomyces</taxon>
    </lineage>
</organism>